<protein>
    <recommendedName>
        <fullName evidence="4">SMODS and SLOG-associating 2TM effector domain-containing protein</fullName>
    </recommendedName>
</protein>
<reference evidence="3" key="1">
    <citation type="submission" date="2020-06" db="EMBL/GenBank/DDBJ databases">
        <title>Lateral gene transfer of anion-conducting channel rhodopsins between green algae and giant viruses.</title>
        <authorList>
            <person name="Rozenberg A."/>
            <person name="Oppermann J."/>
            <person name="Wietek J."/>
            <person name="Fernandez Lahore R.G."/>
            <person name="Sandaa R.-A."/>
            <person name="Bratbak G."/>
            <person name="Hegemann P."/>
            <person name="Beja O."/>
        </authorList>
    </citation>
    <scope>NUCLEOTIDE SEQUENCE</scope>
    <source>
        <strain evidence="3">01B</strain>
    </source>
</reference>
<gene>
    <name evidence="3" type="ORF">HWQ62_00388</name>
</gene>
<organismHost>
    <name type="scientific">Pyramimonas plurioculata</name>
    <dbReference type="NCBI Taxonomy" id="36893"/>
</organismHost>
<keyword evidence="2" id="KW-0812">Transmembrane</keyword>
<feature type="transmembrane region" description="Helical" evidence="2">
    <location>
        <begin position="43"/>
        <end position="63"/>
    </location>
</feature>
<name>A0A7M3UP58_POV01</name>
<feature type="transmembrane region" description="Helical" evidence="2">
    <location>
        <begin position="69"/>
        <end position="90"/>
    </location>
</feature>
<feature type="region of interest" description="Disordered" evidence="1">
    <location>
        <begin position="221"/>
        <end position="241"/>
    </location>
</feature>
<evidence type="ECO:0000313" key="3">
    <source>
        <dbReference type="EMBL" id="QOI90523.1"/>
    </source>
</evidence>
<proteinExistence type="predicted"/>
<evidence type="ECO:0008006" key="4">
    <source>
        <dbReference type="Google" id="ProtNLM"/>
    </source>
</evidence>
<accession>A0A7M3UP58</accession>
<dbReference type="NCBIfam" id="NF033632">
    <property type="entry name" value="SLATT_4"/>
    <property type="match status" value="1"/>
</dbReference>
<keyword evidence="2" id="KW-1133">Transmembrane helix</keyword>
<evidence type="ECO:0000256" key="2">
    <source>
        <dbReference type="SAM" id="Phobius"/>
    </source>
</evidence>
<sequence>MNISSNEWHDEHEDLLKEWAEKGRYYSWMHHKTSVDYARLNNILTLPLILISTMSGSANFSLVGKSHNTFIFTTLLPFVIGSMGITTAILSSLTKFLKTAELTEKHTMFYRQFNILVRNICLELSLPKEQRKKPSDTLNFNRRELDRLVNEAPNIPEHIVVEFNKRFPLNRNKPEIANVFEKVRIYGRTKELIDKERMLKKLRHFYKWRLYAQRDSKEKQKESFCDINAPNNDYDTDDDGTSCGYPQSERTFDVEAGENKPSMKMRNIFGGMV</sequence>
<organism evidence="3">
    <name type="scientific">Pyramimonas orientalis virus</name>
    <name type="common">PoV01</name>
    <dbReference type="NCBI Taxonomy" id="455367"/>
    <lineage>
        <taxon>Viruses</taxon>
        <taxon>Varidnaviria</taxon>
        <taxon>Bamfordvirae</taxon>
        <taxon>Nucleocytoviricota</taxon>
        <taxon>Megaviricetes</taxon>
        <taxon>Imitervirales</taxon>
        <taxon>Allomimiviridae</taxon>
        <taxon>Heliosvirus</taxon>
        <taxon>Heliosvirus raunefjordenense</taxon>
    </lineage>
</organism>
<dbReference type="EMBL" id="MT663539">
    <property type="protein sequence ID" value="QOI90523.1"/>
    <property type="molecule type" value="Genomic_DNA"/>
</dbReference>
<evidence type="ECO:0000256" key="1">
    <source>
        <dbReference type="SAM" id="MobiDB-lite"/>
    </source>
</evidence>
<keyword evidence="2" id="KW-0472">Membrane</keyword>